<gene>
    <name evidence="2" type="ORF">VP01_4141g3</name>
</gene>
<feature type="compositionally biased region" description="Pro residues" evidence="1">
    <location>
        <begin position="103"/>
        <end position="118"/>
    </location>
</feature>
<dbReference type="EMBL" id="LAVV01009215">
    <property type="protein sequence ID" value="KNZ50994.1"/>
    <property type="molecule type" value="Genomic_DNA"/>
</dbReference>
<evidence type="ECO:0000313" key="3">
    <source>
        <dbReference type="Proteomes" id="UP000037035"/>
    </source>
</evidence>
<accession>A0A0L6UR41</accession>
<keyword evidence="3" id="KW-1185">Reference proteome</keyword>
<dbReference type="Proteomes" id="UP000037035">
    <property type="component" value="Unassembled WGS sequence"/>
</dbReference>
<reference evidence="2 3" key="1">
    <citation type="submission" date="2015-08" db="EMBL/GenBank/DDBJ databases">
        <title>Next Generation Sequencing and Analysis of the Genome of Puccinia sorghi L Schw, the Causal Agent of Maize Common Rust.</title>
        <authorList>
            <person name="Rochi L."/>
            <person name="Burguener G."/>
            <person name="Darino M."/>
            <person name="Turjanski A."/>
            <person name="Kreff E."/>
            <person name="Dieguez M.J."/>
            <person name="Sacco F."/>
        </authorList>
    </citation>
    <scope>NUCLEOTIDE SEQUENCE [LARGE SCALE GENOMIC DNA]</scope>
    <source>
        <strain evidence="2 3">RO10H11247</strain>
    </source>
</reference>
<protein>
    <submittedName>
        <fullName evidence="2">Uncharacterized protein</fullName>
    </submittedName>
</protein>
<organism evidence="2 3">
    <name type="scientific">Puccinia sorghi</name>
    <dbReference type="NCBI Taxonomy" id="27349"/>
    <lineage>
        <taxon>Eukaryota</taxon>
        <taxon>Fungi</taxon>
        <taxon>Dikarya</taxon>
        <taxon>Basidiomycota</taxon>
        <taxon>Pucciniomycotina</taxon>
        <taxon>Pucciniomycetes</taxon>
        <taxon>Pucciniales</taxon>
        <taxon>Pucciniaceae</taxon>
        <taxon>Puccinia</taxon>
    </lineage>
</organism>
<feature type="region of interest" description="Disordered" evidence="1">
    <location>
        <begin position="64"/>
        <end position="125"/>
    </location>
</feature>
<name>A0A0L6UR41_9BASI</name>
<proteinExistence type="predicted"/>
<evidence type="ECO:0000256" key="1">
    <source>
        <dbReference type="SAM" id="MobiDB-lite"/>
    </source>
</evidence>
<evidence type="ECO:0000313" key="2">
    <source>
        <dbReference type="EMBL" id="KNZ50994.1"/>
    </source>
</evidence>
<feature type="region of interest" description="Disordered" evidence="1">
    <location>
        <begin position="139"/>
        <end position="162"/>
    </location>
</feature>
<dbReference type="AlphaFoldDB" id="A0A0L6UR41"/>
<sequence length="162" mass="17263">MTQYKHVYDHIAHLGSAGLYDALARHNLSESAWNYISYMHVNNPAPSGFGLVNIVSDFNQLADNHNTDEHAGADVASQSDDLPDNPLANDITGKTPAPGDSNPSPPGDSNPSHSPIPPGDLLATPAACAATNIPLVHVVPPQHSNARPIDITQYKHTRQPGR</sequence>
<dbReference type="VEuPathDB" id="FungiDB:VP01_4141g3"/>
<comment type="caution">
    <text evidence="2">The sequence shown here is derived from an EMBL/GenBank/DDBJ whole genome shotgun (WGS) entry which is preliminary data.</text>
</comment>